<dbReference type="Proteomes" id="UP000027318">
    <property type="component" value="Unassembled WGS sequence"/>
</dbReference>
<evidence type="ECO:0000313" key="2">
    <source>
        <dbReference type="EMBL" id="KDE39825.1"/>
    </source>
</evidence>
<keyword evidence="3" id="KW-1185">Reference proteome</keyword>
<dbReference type="GO" id="GO:0016020">
    <property type="term" value="C:membrane"/>
    <property type="evidence" value="ECO:0007669"/>
    <property type="project" value="GOC"/>
</dbReference>
<organism evidence="2 3">
    <name type="scientific">Nitrincola lacisaponensis</name>
    <dbReference type="NCBI Taxonomy" id="267850"/>
    <lineage>
        <taxon>Bacteria</taxon>
        <taxon>Pseudomonadati</taxon>
        <taxon>Pseudomonadota</taxon>
        <taxon>Gammaproteobacteria</taxon>
        <taxon>Oceanospirillales</taxon>
        <taxon>Oceanospirillaceae</taxon>
        <taxon>Nitrincola</taxon>
    </lineage>
</organism>
<feature type="domain" description="Endonuclease/exonuclease/phosphatase" evidence="1">
    <location>
        <begin position="9"/>
        <end position="266"/>
    </location>
</feature>
<dbReference type="PANTHER" id="PTHR14859:SF1">
    <property type="entry name" value="PGAP2-INTERACTING PROTEIN"/>
    <property type="match status" value="1"/>
</dbReference>
<proteinExistence type="predicted"/>
<dbReference type="EMBL" id="JMSZ01000021">
    <property type="protein sequence ID" value="KDE39825.1"/>
    <property type="molecule type" value="Genomic_DNA"/>
</dbReference>
<dbReference type="GO" id="GO:0016787">
    <property type="term" value="F:hydrolase activity"/>
    <property type="evidence" value="ECO:0007669"/>
    <property type="project" value="UniProtKB-KW"/>
</dbReference>
<dbReference type="GO" id="GO:0006506">
    <property type="term" value="P:GPI anchor biosynthetic process"/>
    <property type="evidence" value="ECO:0007669"/>
    <property type="project" value="TreeGrafter"/>
</dbReference>
<protein>
    <submittedName>
        <fullName evidence="2">Metal-dependent hydrolase</fullName>
    </submittedName>
</protein>
<reference evidence="2 3" key="1">
    <citation type="journal article" date="2005" name="Int. J. Syst. Evol. Microbiol.">
        <title>Nitrincola lacisaponensis gen. nov., sp. nov., a novel alkaliphilic bacterium isolated from an alkaline, saline lake.</title>
        <authorList>
            <person name="Dimitriu P.A."/>
            <person name="Shukla S.K."/>
            <person name="Conradt J."/>
            <person name="Marquez M.C."/>
            <person name="Ventosa A."/>
            <person name="Maglia A."/>
            <person name="Peyton B.M."/>
            <person name="Pinkart H.C."/>
            <person name="Mormile M.R."/>
        </authorList>
    </citation>
    <scope>NUCLEOTIDE SEQUENCE [LARGE SCALE GENOMIC DNA]</scope>
    <source>
        <strain evidence="2 3">4CA</strain>
    </source>
</reference>
<dbReference type="InterPro" id="IPR051916">
    <property type="entry name" value="GPI-anchor_lipid_remodeler"/>
</dbReference>
<dbReference type="PANTHER" id="PTHR14859">
    <property type="entry name" value="CALCOFLUOR WHITE HYPERSENSITIVE PROTEIN PRECURSOR"/>
    <property type="match status" value="1"/>
</dbReference>
<dbReference type="InterPro" id="IPR036691">
    <property type="entry name" value="Endo/exonu/phosph_ase_sf"/>
</dbReference>
<gene>
    <name evidence="2" type="ORF">ADINL_1462</name>
</gene>
<evidence type="ECO:0000259" key="1">
    <source>
        <dbReference type="Pfam" id="PF03372"/>
    </source>
</evidence>
<evidence type="ECO:0000313" key="3">
    <source>
        <dbReference type="Proteomes" id="UP000027318"/>
    </source>
</evidence>
<dbReference type="OrthoDB" id="5293344at2"/>
<dbReference type="STRING" id="267850.ADINL_1462"/>
<dbReference type="RefSeq" id="WP_036545787.1">
    <property type="nucleotide sequence ID" value="NZ_JMSZ01000021.1"/>
</dbReference>
<dbReference type="InterPro" id="IPR005135">
    <property type="entry name" value="Endo/exonuclease/phosphatase"/>
</dbReference>
<comment type="caution">
    <text evidence="2">The sequence shown here is derived from an EMBL/GenBank/DDBJ whole genome shotgun (WGS) entry which is preliminary data.</text>
</comment>
<accession>A0A063Y3T4</accession>
<keyword evidence="2" id="KW-0378">Hydrolase</keyword>
<dbReference type="Gene3D" id="3.60.10.10">
    <property type="entry name" value="Endonuclease/exonuclease/phosphatase"/>
    <property type="match status" value="1"/>
</dbReference>
<dbReference type="AlphaFoldDB" id="A0A063Y3T4"/>
<dbReference type="SUPFAM" id="SSF56219">
    <property type="entry name" value="DNase I-like"/>
    <property type="match status" value="1"/>
</dbReference>
<dbReference type="Pfam" id="PF03372">
    <property type="entry name" value="Exo_endo_phos"/>
    <property type="match status" value="1"/>
</dbReference>
<name>A0A063Y3T4_9GAMM</name>
<sequence>MPQTPIRLLTWNIQSGKGCDGQIALDRMIEYIRDQGPLTVICLQEVARYFDEYVSPMQPDQLAVLCQAFSEYTPVWGAALSWPGPQQDQRREFGNLTLVNAPLLDKRLHSLPGTGSTELWQTPRNAVETLIEGPQPIRIFNTHLAYHDTAERHAQLTYLSDLARQDRLPTRAKGQGIYAQPYPAQATLLCGDLNLVSRSDQYHWLTQQGWQDAFQQCFPGQASIPTCGVHDPEQWPEGPHCRDYIWLQSLQAATFTVDTQTPLSDHQPLIVTLEPSVHDTP</sequence>